<dbReference type="Pfam" id="PF02781">
    <property type="entry name" value="G6PD_C"/>
    <property type="match status" value="1"/>
</dbReference>
<comment type="caution">
    <text evidence="7">Lacks conserved residue(s) required for the propagation of feature annotation.</text>
</comment>
<dbReference type="InterPro" id="IPR001282">
    <property type="entry name" value="G6P_DH"/>
</dbReference>
<dbReference type="GO" id="GO:0050661">
    <property type="term" value="F:NADP binding"/>
    <property type="evidence" value="ECO:0007669"/>
    <property type="project" value="UniProtKB-UniRule"/>
</dbReference>
<dbReference type="PANTHER" id="PTHR23429">
    <property type="entry name" value="GLUCOSE-6-PHOSPHATE 1-DEHYDROGENASE G6PD"/>
    <property type="match status" value="1"/>
</dbReference>
<dbReference type="AlphaFoldDB" id="A0A1T4SR51"/>
<comment type="pathway">
    <text evidence="1 7">Carbohydrate degradation; pentose phosphate pathway; D-ribulose 5-phosphate from D-glucose 6-phosphate (oxidative stage): step 1/3.</text>
</comment>
<dbReference type="NCBIfam" id="NF009492">
    <property type="entry name" value="PRK12853.1-3"/>
    <property type="match status" value="1"/>
</dbReference>
<dbReference type="InterPro" id="IPR022674">
    <property type="entry name" value="G6P_DH_NAD-bd"/>
</dbReference>
<keyword evidence="3 7" id="KW-0313">Glucose metabolism</keyword>
<evidence type="ECO:0000256" key="3">
    <source>
        <dbReference type="ARBA" id="ARBA00022526"/>
    </source>
</evidence>
<dbReference type="InterPro" id="IPR036291">
    <property type="entry name" value="NAD(P)-bd_dom_sf"/>
</dbReference>
<dbReference type="PANTHER" id="PTHR23429:SF0">
    <property type="entry name" value="GLUCOSE-6-PHOSPHATE 1-DEHYDROGENASE"/>
    <property type="match status" value="1"/>
</dbReference>
<evidence type="ECO:0000259" key="9">
    <source>
        <dbReference type="Pfam" id="PF02781"/>
    </source>
</evidence>
<reference evidence="11" key="1">
    <citation type="submission" date="2017-02" db="EMBL/GenBank/DDBJ databases">
        <authorList>
            <person name="Varghese N."/>
            <person name="Submissions S."/>
        </authorList>
    </citation>
    <scope>NUCLEOTIDE SEQUENCE [LARGE SCALE GENOMIC DNA]</scope>
    <source>
        <strain evidence="11">ATCC 27094</strain>
    </source>
</reference>
<evidence type="ECO:0000256" key="7">
    <source>
        <dbReference type="HAMAP-Rule" id="MF_00966"/>
    </source>
</evidence>
<dbReference type="HAMAP" id="MF_00966">
    <property type="entry name" value="G6PD"/>
    <property type="match status" value="1"/>
</dbReference>
<dbReference type="GO" id="GO:0009051">
    <property type="term" value="P:pentose-phosphate shunt, oxidative branch"/>
    <property type="evidence" value="ECO:0007669"/>
    <property type="project" value="TreeGrafter"/>
</dbReference>
<feature type="binding site" evidence="7">
    <location>
        <position position="248"/>
    </location>
    <ligand>
        <name>substrate</name>
    </ligand>
</feature>
<dbReference type="GO" id="GO:0004345">
    <property type="term" value="F:glucose-6-phosphate dehydrogenase activity"/>
    <property type="evidence" value="ECO:0007669"/>
    <property type="project" value="UniProtKB-UniRule"/>
</dbReference>
<feature type="binding site" evidence="7">
    <location>
        <position position="161"/>
    </location>
    <ligand>
        <name>NADP(+)</name>
        <dbReference type="ChEBI" id="CHEBI:58349"/>
    </ligand>
</feature>
<evidence type="ECO:0000256" key="2">
    <source>
        <dbReference type="ARBA" id="ARBA00009975"/>
    </source>
</evidence>
<dbReference type="PROSITE" id="PS00069">
    <property type="entry name" value="G6P_DEHYDROGENASE"/>
    <property type="match status" value="1"/>
</dbReference>
<evidence type="ECO:0000259" key="8">
    <source>
        <dbReference type="Pfam" id="PF00479"/>
    </source>
</evidence>
<proteinExistence type="inferred from homology"/>
<dbReference type="InterPro" id="IPR019796">
    <property type="entry name" value="G6P_DH_AS"/>
</dbReference>
<dbReference type="Gene3D" id="3.30.360.10">
    <property type="entry name" value="Dihydrodipicolinate Reductase, domain 2"/>
    <property type="match status" value="1"/>
</dbReference>
<dbReference type="UniPathway" id="UPA00115">
    <property type="reaction ID" value="UER00408"/>
</dbReference>
<evidence type="ECO:0000256" key="1">
    <source>
        <dbReference type="ARBA" id="ARBA00004937"/>
    </source>
</evidence>
<feature type="binding site" evidence="7">
    <location>
        <begin position="21"/>
        <end position="28"/>
    </location>
    <ligand>
        <name>NADP(+)</name>
        <dbReference type="ChEBI" id="CHEBI:58349"/>
    </ligand>
</feature>
<keyword evidence="4 7" id="KW-0521">NADP</keyword>
<comment type="catalytic activity">
    <reaction evidence="7">
        <text>D-glucose 6-phosphate + NADP(+) = 6-phospho-D-glucono-1,5-lactone + NADPH + H(+)</text>
        <dbReference type="Rhea" id="RHEA:15841"/>
        <dbReference type="ChEBI" id="CHEBI:15378"/>
        <dbReference type="ChEBI" id="CHEBI:57783"/>
        <dbReference type="ChEBI" id="CHEBI:57955"/>
        <dbReference type="ChEBI" id="CHEBI:58349"/>
        <dbReference type="ChEBI" id="CHEBI:61548"/>
        <dbReference type="EC" id="1.1.1.49"/>
    </reaction>
</comment>
<evidence type="ECO:0000313" key="10">
    <source>
        <dbReference type="EMBL" id="SKA30378.1"/>
    </source>
</evidence>
<dbReference type="Proteomes" id="UP000190092">
    <property type="component" value="Unassembled WGS sequence"/>
</dbReference>
<keyword evidence="6 7" id="KW-0119">Carbohydrate metabolism</keyword>
<dbReference type="Gene3D" id="3.40.50.720">
    <property type="entry name" value="NAD(P)-binding Rossmann-like Domain"/>
    <property type="match status" value="1"/>
</dbReference>
<comment type="similarity">
    <text evidence="2 7">Belongs to the glucose-6-phosphate dehydrogenase family.</text>
</comment>
<feature type="binding site" evidence="7">
    <location>
        <position position="353"/>
    </location>
    <ligand>
        <name>substrate</name>
    </ligand>
</feature>
<feature type="binding site" evidence="7">
    <location>
        <position position="191"/>
    </location>
    <ligand>
        <name>substrate</name>
    </ligand>
</feature>
<evidence type="ECO:0000313" key="11">
    <source>
        <dbReference type="Proteomes" id="UP000190092"/>
    </source>
</evidence>
<dbReference type="PIRSF" id="PIRSF000110">
    <property type="entry name" value="G6PD"/>
    <property type="match status" value="1"/>
</dbReference>
<dbReference type="STRING" id="225324.SAMN02745126_04956"/>
<keyword evidence="11" id="KW-1185">Reference proteome</keyword>
<feature type="binding site" evidence="7">
    <location>
        <position position="55"/>
    </location>
    <ligand>
        <name>NADP(+)</name>
        <dbReference type="ChEBI" id="CHEBI:58349"/>
    </ligand>
</feature>
<dbReference type="GO" id="GO:0005829">
    <property type="term" value="C:cytosol"/>
    <property type="evidence" value="ECO:0007669"/>
    <property type="project" value="TreeGrafter"/>
</dbReference>
<organism evidence="10 11">
    <name type="scientific">Enhydrobacter aerosaccus</name>
    <dbReference type="NCBI Taxonomy" id="225324"/>
    <lineage>
        <taxon>Bacteria</taxon>
        <taxon>Pseudomonadati</taxon>
        <taxon>Pseudomonadota</taxon>
        <taxon>Alphaproteobacteria</taxon>
        <taxon>Hyphomicrobiales</taxon>
        <taxon>Enhydrobacter</taxon>
    </lineage>
</organism>
<dbReference type="SUPFAM" id="SSF55347">
    <property type="entry name" value="Glyceraldehyde-3-phosphate dehydrogenase-like, C-terminal domain"/>
    <property type="match status" value="1"/>
</dbReference>
<dbReference type="InterPro" id="IPR022675">
    <property type="entry name" value="G6P_DH_C"/>
</dbReference>
<feature type="binding site" evidence="7">
    <location>
        <position position="195"/>
    </location>
    <ligand>
        <name>substrate</name>
    </ligand>
</feature>
<dbReference type="EC" id="1.1.1.49" evidence="7"/>
<dbReference type="SUPFAM" id="SSF51735">
    <property type="entry name" value="NAD(P)-binding Rossmann-fold domains"/>
    <property type="match status" value="1"/>
</dbReference>
<dbReference type="Pfam" id="PF00479">
    <property type="entry name" value="G6PD_N"/>
    <property type="match status" value="1"/>
</dbReference>
<dbReference type="EMBL" id="FUWJ01000009">
    <property type="protein sequence ID" value="SKA30378.1"/>
    <property type="molecule type" value="Genomic_DNA"/>
</dbReference>
<dbReference type="PRINTS" id="PR00079">
    <property type="entry name" value="G6PDHDRGNASE"/>
</dbReference>
<name>A0A1T4SR51_9HYPH</name>
<feature type="domain" description="Glucose-6-phosphate dehydrogenase C-terminal" evidence="9">
    <location>
        <begin position="202"/>
        <end position="501"/>
    </location>
</feature>
<keyword evidence="5 7" id="KW-0560">Oxidoreductase</keyword>
<accession>A0A1T4SR51</accession>
<comment type="function">
    <text evidence="7">Catalyzes the oxidation of glucose 6-phosphate to 6-phosphogluconolactone.</text>
</comment>
<feature type="binding site" evidence="7">
    <location>
        <position position="229"/>
    </location>
    <ligand>
        <name>substrate</name>
    </ligand>
</feature>
<dbReference type="NCBIfam" id="TIGR00871">
    <property type="entry name" value="zwf"/>
    <property type="match status" value="1"/>
</dbReference>
<feature type="active site" description="Proton acceptor" evidence="7">
    <location>
        <position position="253"/>
    </location>
</feature>
<evidence type="ECO:0000256" key="6">
    <source>
        <dbReference type="ARBA" id="ARBA00023277"/>
    </source>
</evidence>
<protein>
    <recommendedName>
        <fullName evidence="7">Glucose-6-phosphate 1-dehydrogenase</fullName>
        <shortName evidence="7">G6PD</shortName>
        <ecNumber evidence="7">1.1.1.49</ecNumber>
    </recommendedName>
</protein>
<feature type="domain" description="Glucose-6-phosphate dehydrogenase NAD-binding" evidence="8">
    <location>
        <begin position="18"/>
        <end position="200"/>
    </location>
</feature>
<evidence type="ECO:0000256" key="5">
    <source>
        <dbReference type="ARBA" id="ARBA00023002"/>
    </source>
</evidence>
<evidence type="ECO:0000256" key="4">
    <source>
        <dbReference type="ARBA" id="ARBA00022857"/>
    </source>
</evidence>
<dbReference type="GO" id="GO:0006006">
    <property type="term" value="P:glucose metabolic process"/>
    <property type="evidence" value="ECO:0007669"/>
    <property type="project" value="UniProtKB-KW"/>
</dbReference>
<sequence>MSMVNVDTARPAPPCVLVIFGATGDLTRRLLVPALRNLRRDGMLSPNFALVGIASRDIGDQGFRDHLRKGMEQFQAGTGGSDIDWFAERAHYLAGKFEDPQTFEALARKIKEIEAAQHTGGNVLFYLATPPSEFEIIINQLGKAKLTREARGQWRRVIIEKPFGHDLPSAVALNKEILKTLDEKQIFRIDHYLGKETVQNILVFRFANGLFEPLWNRQHIDHVQITVAETVGVEQRGRFYDRTGALRDMVPNHLFQLLALVAMEPPSCFAADAMLTEKAKVLDAVHRFSPEDAHRNVVRGQYGAGVVGGKEIVPYREAPDVPPRTATETYVAMKLAIDNWRWAGVPFYLRTGKALARRRTELTIQFKQAPLALFRDTPVERLPPNDLTLHIQPDEGMTLRFGAKAPGPAMRIDGVDMKFNYEDAFRSPPRTGYETLVYDCMTGDHSLFQRADTIEAGWRVVQPVLDVWKENGGPKPETYTAGGAGPEAADELLVRDGRRWRSITGQSWADGR</sequence>
<gene>
    <name evidence="7" type="primary">zwf</name>
    <name evidence="10" type="ORF">SAMN02745126_04956</name>
</gene>